<evidence type="ECO:0000313" key="2">
    <source>
        <dbReference type="Proteomes" id="UP001164539"/>
    </source>
</evidence>
<dbReference type="Proteomes" id="UP001164539">
    <property type="component" value="Chromosome 1"/>
</dbReference>
<name>A0ACC1YTS4_MELAZ</name>
<comment type="caution">
    <text evidence="1">The sequence shown here is derived from an EMBL/GenBank/DDBJ whole genome shotgun (WGS) entry which is preliminary data.</text>
</comment>
<organism evidence="1 2">
    <name type="scientific">Melia azedarach</name>
    <name type="common">Chinaberry tree</name>
    <dbReference type="NCBI Taxonomy" id="155640"/>
    <lineage>
        <taxon>Eukaryota</taxon>
        <taxon>Viridiplantae</taxon>
        <taxon>Streptophyta</taxon>
        <taxon>Embryophyta</taxon>
        <taxon>Tracheophyta</taxon>
        <taxon>Spermatophyta</taxon>
        <taxon>Magnoliopsida</taxon>
        <taxon>eudicotyledons</taxon>
        <taxon>Gunneridae</taxon>
        <taxon>Pentapetalae</taxon>
        <taxon>rosids</taxon>
        <taxon>malvids</taxon>
        <taxon>Sapindales</taxon>
        <taxon>Meliaceae</taxon>
        <taxon>Melia</taxon>
    </lineage>
</organism>
<protein>
    <submittedName>
        <fullName evidence="1">Collagen alpha-1(II) chain-like</fullName>
    </submittedName>
</protein>
<keyword evidence="2" id="KW-1185">Reference proteome</keyword>
<gene>
    <name evidence="1" type="ORF">OWV82_000034</name>
</gene>
<sequence length="127" mass="13800">MQCNEALRILNKEEEKYWKPKGLVLESLPRGPTRPPGNGCTYIPGRGGAPCTNQMNFAGLAMPPPPVYPDRMIDFGGLQSLQRGPVPPSGNGCTYIPGRGGRHCTDQMNFAAHVMPPPPPPSKYQDI</sequence>
<reference evidence="1 2" key="1">
    <citation type="journal article" date="2023" name="Science">
        <title>Complex scaffold remodeling in plant triterpene biosynthesis.</title>
        <authorList>
            <person name="De La Pena R."/>
            <person name="Hodgson H."/>
            <person name="Liu J.C."/>
            <person name="Stephenson M.J."/>
            <person name="Martin A.C."/>
            <person name="Owen C."/>
            <person name="Harkess A."/>
            <person name="Leebens-Mack J."/>
            <person name="Jimenez L.E."/>
            <person name="Osbourn A."/>
            <person name="Sattely E.S."/>
        </authorList>
    </citation>
    <scope>NUCLEOTIDE SEQUENCE [LARGE SCALE GENOMIC DNA]</scope>
    <source>
        <strain evidence="2">cv. JPN11</strain>
        <tissue evidence="1">Leaf</tissue>
    </source>
</reference>
<accession>A0ACC1YTS4</accession>
<evidence type="ECO:0000313" key="1">
    <source>
        <dbReference type="EMBL" id="KAJ4726837.1"/>
    </source>
</evidence>
<proteinExistence type="predicted"/>
<dbReference type="EMBL" id="CM051394">
    <property type="protein sequence ID" value="KAJ4726837.1"/>
    <property type="molecule type" value="Genomic_DNA"/>
</dbReference>